<feature type="domain" description="Ketoreductase" evidence="4">
    <location>
        <begin position="34"/>
        <end position="214"/>
    </location>
</feature>
<sequence length="277" mass="28979">MAEPVFVRDQARDDQAGGREQALIDEGASKQRLTTAVVTGASRGFGSAIAAALVDQGHRVVGVARTGEALADLRRELGARFVPVVADATDAETARTVIAQHRPALLVLNAGATPATGPVHEQSWESFSRNWNVDTQHAFHWIRAALRLPLAPDSLVVAMSSGAALRGSPLSGGYAGAKAMIRFLVSYAADESRRAALGIRFATVLPQLTPATDLGAAGVAAYAERQGIDPATFSSALEPLLTPAVVGAEIARLCGDAGNRDELREYQLTGHGLRALA</sequence>
<dbReference type="Gene3D" id="3.40.50.720">
    <property type="entry name" value="NAD(P)-binding Rossmann-like Domain"/>
    <property type="match status" value="1"/>
</dbReference>
<keyword evidence="2" id="KW-0560">Oxidoreductase</keyword>
<dbReference type="InterPro" id="IPR002347">
    <property type="entry name" value="SDR_fam"/>
</dbReference>
<evidence type="ECO:0000256" key="2">
    <source>
        <dbReference type="ARBA" id="ARBA00023002"/>
    </source>
</evidence>
<dbReference type="CDD" id="cd05233">
    <property type="entry name" value="SDR_c"/>
    <property type="match status" value="1"/>
</dbReference>
<dbReference type="AlphaFoldDB" id="A0A8E2B0J1"/>
<dbReference type="GO" id="GO:0016491">
    <property type="term" value="F:oxidoreductase activity"/>
    <property type="evidence" value="ECO:0007669"/>
    <property type="project" value="UniProtKB-KW"/>
</dbReference>
<dbReference type="SUPFAM" id="SSF51735">
    <property type="entry name" value="NAD(P)-binding Rossmann-fold domains"/>
    <property type="match status" value="1"/>
</dbReference>
<protein>
    <submittedName>
        <fullName evidence="5">SDR family oxidoreductase</fullName>
    </submittedName>
</protein>
<dbReference type="InterPro" id="IPR057326">
    <property type="entry name" value="KR_dom"/>
</dbReference>
<evidence type="ECO:0000256" key="3">
    <source>
        <dbReference type="ARBA" id="ARBA00023027"/>
    </source>
</evidence>
<dbReference type="RefSeq" id="WP_183123046.1">
    <property type="nucleotide sequence ID" value="NZ_JACJHR010000005.1"/>
</dbReference>
<reference evidence="5 6" key="1">
    <citation type="submission" date="2020-08" db="EMBL/GenBank/DDBJ databases">
        <title>Amycolatopsis echigonensis JCM 21831.</title>
        <authorList>
            <person name="Tedsree N."/>
            <person name="Kuncharoen N."/>
            <person name="Likhitwitayawuid K."/>
            <person name="Tanasupawat S."/>
        </authorList>
    </citation>
    <scope>NUCLEOTIDE SEQUENCE [LARGE SCALE GENOMIC DNA]</scope>
    <source>
        <strain evidence="5 6">JCM 21831</strain>
    </source>
</reference>
<dbReference type="EMBL" id="JACJHR010000005">
    <property type="protein sequence ID" value="MBB2498497.1"/>
    <property type="molecule type" value="Genomic_DNA"/>
</dbReference>
<gene>
    <name evidence="5" type="ORF">H5411_05015</name>
</gene>
<dbReference type="Proteomes" id="UP000550260">
    <property type="component" value="Unassembled WGS sequence"/>
</dbReference>
<dbReference type="PANTHER" id="PTHR24321">
    <property type="entry name" value="DEHYDROGENASES, SHORT CHAIN"/>
    <property type="match status" value="1"/>
</dbReference>
<proteinExistence type="inferred from homology"/>
<accession>A0A8E2B0J1</accession>
<dbReference type="PANTHER" id="PTHR24321:SF8">
    <property type="entry name" value="ESTRADIOL 17-BETA-DEHYDROGENASE 8-RELATED"/>
    <property type="match status" value="1"/>
</dbReference>
<keyword evidence="3" id="KW-0520">NAD</keyword>
<dbReference type="Pfam" id="PF00106">
    <property type="entry name" value="adh_short"/>
    <property type="match status" value="1"/>
</dbReference>
<evidence type="ECO:0000313" key="5">
    <source>
        <dbReference type="EMBL" id="MBB2498497.1"/>
    </source>
</evidence>
<dbReference type="InterPro" id="IPR036291">
    <property type="entry name" value="NAD(P)-bd_dom_sf"/>
</dbReference>
<comment type="similarity">
    <text evidence="1">Belongs to the short-chain dehydrogenases/reductases (SDR) family.</text>
</comment>
<name>A0A8E2B0J1_9PSEU</name>
<organism evidence="5 6">
    <name type="scientific">Amycolatopsis echigonensis</name>
    <dbReference type="NCBI Taxonomy" id="2576905"/>
    <lineage>
        <taxon>Bacteria</taxon>
        <taxon>Bacillati</taxon>
        <taxon>Actinomycetota</taxon>
        <taxon>Actinomycetes</taxon>
        <taxon>Pseudonocardiales</taxon>
        <taxon>Pseudonocardiaceae</taxon>
        <taxon>Amycolatopsis</taxon>
    </lineage>
</organism>
<dbReference type="SMART" id="SM00822">
    <property type="entry name" value="PKS_KR"/>
    <property type="match status" value="1"/>
</dbReference>
<comment type="caution">
    <text evidence="5">The sequence shown here is derived from an EMBL/GenBank/DDBJ whole genome shotgun (WGS) entry which is preliminary data.</text>
</comment>
<evidence type="ECO:0000256" key="1">
    <source>
        <dbReference type="ARBA" id="ARBA00006484"/>
    </source>
</evidence>
<evidence type="ECO:0000313" key="6">
    <source>
        <dbReference type="Proteomes" id="UP000550260"/>
    </source>
</evidence>
<evidence type="ECO:0000259" key="4">
    <source>
        <dbReference type="SMART" id="SM00822"/>
    </source>
</evidence>
<dbReference type="PRINTS" id="PR00081">
    <property type="entry name" value="GDHRDH"/>
</dbReference>